<evidence type="ECO:0000256" key="1">
    <source>
        <dbReference type="ARBA" id="ARBA00010096"/>
    </source>
</evidence>
<feature type="non-terminal residue" evidence="3">
    <location>
        <position position="1"/>
    </location>
</feature>
<evidence type="ECO:0000313" key="4">
    <source>
        <dbReference type="Proteomes" id="UP001059041"/>
    </source>
</evidence>
<dbReference type="PANTHER" id="PTHR14581">
    <property type="match status" value="1"/>
</dbReference>
<sequence length="112" mass="13130">QCRRIAAMADRNHWWKTLTGRNKNILKETQQELATCDKKSVKQPSTDIKNNNMIGDETYDDSQMEPAFNEHTSRRNLTVSRSGRFKEKRNNTRVRVTLPENNFYERTVAVAK</sequence>
<feature type="region of interest" description="Disordered" evidence="2">
    <location>
        <begin position="36"/>
        <end position="90"/>
    </location>
</feature>
<comment type="similarity">
    <text evidence="1">Belongs to the PRR15 family.</text>
</comment>
<dbReference type="Proteomes" id="UP001059041">
    <property type="component" value="Linkage Group LG8"/>
</dbReference>
<organism evidence="3 4">
    <name type="scientific">Triplophysa rosa</name>
    <name type="common">Cave loach</name>
    <dbReference type="NCBI Taxonomy" id="992332"/>
    <lineage>
        <taxon>Eukaryota</taxon>
        <taxon>Metazoa</taxon>
        <taxon>Chordata</taxon>
        <taxon>Craniata</taxon>
        <taxon>Vertebrata</taxon>
        <taxon>Euteleostomi</taxon>
        <taxon>Actinopterygii</taxon>
        <taxon>Neopterygii</taxon>
        <taxon>Teleostei</taxon>
        <taxon>Ostariophysi</taxon>
        <taxon>Cypriniformes</taxon>
        <taxon>Nemacheilidae</taxon>
        <taxon>Triplophysa</taxon>
    </lineage>
</organism>
<dbReference type="EMBL" id="JAFHDT010000008">
    <property type="protein sequence ID" value="KAI7807007.1"/>
    <property type="molecule type" value="Genomic_DNA"/>
</dbReference>
<dbReference type="Pfam" id="PF15321">
    <property type="entry name" value="ATAD4"/>
    <property type="match status" value="1"/>
</dbReference>
<dbReference type="PANTHER" id="PTHR14581:SF4">
    <property type="entry name" value="PROLINE-RICH PROTEIN 15"/>
    <property type="match status" value="1"/>
</dbReference>
<feature type="compositionally biased region" description="Polar residues" evidence="2">
    <location>
        <begin position="42"/>
        <end position="53"/>
    </location>
</feature>
<gene>
    <name evidence="3" type="ORF">IRJ41_018165</name>
</gene>
<evidence type="ECO:0000313" key="3">
    <source>
        <dbReference type="EMBL" id="KAI7807007.1"/>
    </source>
</evidence>
<dbReference type="InterPro" id="IPR028237">
    <property type="entry name" value="PRR15"/>
</dbReference>
<proteinExistence type="inferred from homology"/>
<name>A0A9W7WRH3_TRIRA</name>
<comment type="caution">
    <text evidence="3">The sequence shown here is derived from an EMBL/GenBank/DDBJ whole genome shotgun (WGS) entry which is preliminary data.</text>
</comment>
<accession>A0A9W7WRH3</accession>
<reference evidence="3" key="1">
    <citation type="submission" date="2021-02" db="EMBL/GenBank/DDBJ databases">
        <title>Comparative genomics reveals that relaxation of natural selection precedes convergent phenotypic evolution of cavefish.</title>
        <authorList>
            <person name="Peng Z."/>
        </authorList>
    </citation>
    <scope>NUCLEOTIDE SEQUENCE</scope>
    <source>
        <tissue evidence="3">Muscle</tissue>
    </source>
</reference>
<protein>
    <submittedName>
        <fullName evidence="3">Uncharacterized protein</fullName>
    </submittedName>
</protein>
<evidence type="ECO:0000256" key="2">
    <source>
        <dbReference type="SAM" id="MobiDB-lite"/>
    </source>
</evidence>
<keyword evidence="4" id="KW-1185">Reference proteome</keyword>
<dbReference type="AlphaFoldDB" id="A0A9W7WRH3"/>